<proteinExistence type="predicted"/>
<dbReference type="GO" id="GO:0005524">
    <property type="term" value="F:ATP binding"/>
    <property type="evidence" value="ECO:0007669"/>
    <property type="project" value="UniProtKB-KW"/>
</dbReference>
<reference evidence="7 8" key="1">
    <citation type="submission" date="2019-10" db="EMBL/GenBank/DDBJ databases">
        <title>Epibacterium sp. nov., isolated from seawater.</title>
        <authorList>
            <person name="Zhang X."/>
            <person name="Li N."/>
        </authorList>
    </citation>
    <scope>NUCLEOTIDE SEQUENCE [LARGE SCALE GENOMIC DNA]</scope>
    <source>
        <strain evidence="7 8">SM1969</strain>
    </source>
</reference>
<dbReference type="Proteomes" id="UP000436694">
    <property type="component" value="Unassembled WGS sequence"/>
</dbReference>
<keyword evidence="3 7" id="KW-0418">Kinase</keyword>
<evidence type="ECO:0000256" key="4">
    <source>
        <dbReference type="ARBA" id="ARBA00022840"/>
    </source>
</evidence>
<dbReference type="InterPro" id="IPR036759">
    <property type="entry name" value="TPK_catalytic_sf"/>
</dbReference>
<dbReference type="GO" id="GO:0016301">
    <property type="term" value="F:kinase activity"/>
    <property type="evidence" value="ECO:0007669"/>
    <property type="project" value="UniProtKB-KW"/>
</dbReference>
<dbReference type="EC" id="2.7.6.2" evidence="5"/>
<keyword evidence="4" id="KW-0067">ATP-binding</keyword>
<dbReference type="PANTHER" id="PTHR41299">
    <property type="entry name" value="THIAMINE PYROPHOSPHOKINASE"/>
    <property type="match status" value="1"/>
</dbReference>
<keyword evidence="8" id="KW-1185">Reference proteome</keyword>
<comment type="caution">
    <text evidence="7">The sequence shown here is derived from an EMBL/GenBank/DDBJ whole genome shotgun (WGS) entry which is preliminary data.</text>
</comment>
<keyword evidence="2" id="KW-0547">Nucleotide-binding</keyword>
<evidence type="ECO:0000256" key="5">
    <source>
        <dbReference type="NCBIfam" id="TIGR01378"/>
    </source>
</evidence>
<feature type="domain" description="Thiamin pyrophosphokinase catalytic" evidence="6">
    <location>
        <begin position="33"/>
        <end position="122"/>
    </location>
</feature>
<protein>
    <recommendedName>
        <fullName evidence="5">Thiamine diphosphokinase</fullName>
        <ecNumber evidence="5">2.7.6.2</ecNumber>
    </recommendedName>
</protein>
<dbReference type="AlphaFoldDB" id="A0A844AMF4"/>
<gene>
    <name evidence="7" type="ORF">GG681_12090</name>
</gene>
<evidence type="ECO:0000256" key="2">
    <source>
        <dbReference type="ARBA" id="ARBA00022741"/>
    </source>
</evidence>
<dbReference type="Pfam" id="PF04263">
    <property type="entry name" value="TPK_catalytic"/>
    <property type="match status" value="1"/>
</dbReference>
<name>A0A844AMF4_9RHOB</name>
<evidence type="ECO:0000313" key="8">
    <source>
        <dbReference type="Proteomes" id="UP000436694"/>
    </source>
</evidence>
<dbReference type="PANTHER" id="PTHR41299:SF1">
    <property type="entry name" value="THIAMINE PYROPHOSPHOKINASE"/>
    <property type="match status" value="1"/>
</dbReference>
<organism evidence="7 8">
    <name type="scientific">Tritonibacter aquimaris</name>
    <dbReference type="NCBI Taxonomy" id="2663379"/>
    <lineage>
        <taxon>Bacteria</taxon>
        <taxon>Pseudomonadati</taxon>
        <taxon>Pseudomonadota</taxon>
        <taxon>Alphaproteobacteria</taxon>
        <taxon>Rhodobacterales</taxon>
        <taxon>Paracoccaceae</taxon>
        <taxon>Tritonibacter</taxon>
    </lineage>
</organism>
<dbReference type="InterPro" id="IPR053149">
    <property type="entry name" value="TPK"/>
</dbReference>
<evidence type="ECO:0000256" key="3">
    <source>
        <dbReference type="ARBA" id="ARBA00022777"/>
    </source>
</evidence>
<accession>A0A844AMF4</accession>
<evidence type="ECO:0000313" key="7">
    <source>
        <dbReference type="EMBL" id="MQY43385.1"/>
    </source>
</evidence>
<dbReference type="SUPFAM" id="SSF63862">
    <property type="entry name" value="Thiamin pyrophosphokinase, substrate-binding domain"/>
    <property type="match status" value="1"/>
</dbReference>
<dbReference type="InterPro" id="IPR036371">
    <property type="entry name" value="TPK_B1-bd_sf"/>
</dbReference>
<dbReference type="GO" id="GO:0006772">
    <property type="term" value="P:thiamine metabolic process"/>
    <property type="evidence" value="ECO:0007669"/>
    <property type="project" value="UniProtKB-UniRule"/>
</dbReference>
<dbReference type="CDD" id="cd07995">
    <property type="entry name" value="TPK"/>
    <property type="match status" value="1"/>
</dbReference>
<evidence type="ECO:0000259" key="6">
    <source>
        <dbReference type="Pfam" id="PF04263"/>
    </source>
</evidence>
<keyword evidence="1 7" id="KW-0808">Transferase</keyword>
<dbReference type="Gene3D" id="3.40.50.10240">
    <property type="entry name" value="Thiamin pyrophosphokinase, catalytic domain"/>
    <property type="match status" value="1"/>
</dbReference>
<dbReference type="RefSeq" id="WP_153548258.1">
    <property type="nucleotide sequence ID" value="NZ_WIXK01000005.1"/>
</dbReference>
<dbReference type="SUPFAM" id="SSF63999">
    <property type="entry name" value="Thiamin pyrophosphokinase, catalytic domain"/>
    <property type="match status" value="1"/>
</dbReference>
<dbReference type="InterPro" id="IPR006282">
    <property type="entry name" value="Thi_PPkinase"/>
</dbReference>
<dbReference type="InterPro" id="IPR007371">
    <property type="entry name" value="TPK_catalytic"/>
</dbReference>
<dbReference type="NCBIfam" id="TIGR01378">
    <property type="entry name" value="thi_PPkinase"/>
    <property type="match status" value="1"/>
</dbReference>
<dbReference type="EMBL" id="WIXK01000005">
    <property type="protein sequence ID" value="MQY43385.1"/>
    <property type="molecule type" value="Genomic_DNA"/>
</dbReference>
<dbReference type="GO" id="GO:0004788">
    <property type="term" value="F:thiamine diphosphokinase activity"/>
    <property type="evidence" value="ECO:0007669"/>
    <property type="project" value="UniProtKB-UniRule"/>
</dbReference>
<sequence length="219" mass="23306">MAMLIVEQDQAVTLLGGGAVDSEDLRLALGLAPRFVAVDGGANMALELGVKPEAVVGDFDSISDGARAALGQARMVHITEQDTTDFDKALRHINAPLVIGVGFLGARIDHQLAALNVLAQPHPSPCILVGEHEVLFHLRRPIALDMAAGDVVSLYPLQRVQARSTGLEWPIDALTFDPISQIGTSNRALGPISLTPAGQGLMVMLPKHYLKPLIDIYLS</sequence>
<evidence type="ECO:0000256" key="1">
    <source>
        <dbReference type="ARBA" id="ARBA00022679"/>
    </source>
</evidence>
<dbReference type="GO" id="GO:0009229">
    <property type="term" value="P:thiamine diphosphate biosynthetic process"/>
    <property type="evidence" value="ECO:0007669"/>
    <property type="project" value="InterPro"/>
</dbReference>